<protein>
    <submittedName>
        <fullName evidence="1">Uncharacterized protein</fullName>
    </submittedName>
</protein>
<sequence length="116" mass="13364">FFQVMTSMVTGEHNATPRSRIKEGWPAKRSLGAEPRQKCDWRHFPRCIRMCLLLNALLPTFSQHSQHKDATRRAVHLLQTKYGEGSSRDERCAKATSELKMPDYPYGQTTNRKCLA</sequence>
<dbReference type="EMBL" id="CP111026">
    <property type="protein sequence ID" value="WAR28805.1"/>
    <property type="molecule type" value="Genomic_DNA"/>
</dbReference>
<name>A0ABY7G304_MYAAR</name>
<dbReference type="Proteomes" id="UP001164746">
    <property type="component" value="Chromosome 15"/>
</dbReference>
<accession>A0ABY7G304</accession>
<organism evidence="1 2">
    <name type="scientific">Mya arenaria</name>
    <name type="common">Soft-shell clam</name>
    <dbReference type="NCBI Taxonomy" id="6604"/>
    <lineage>
        <taxon>Eukaryota</taxon>
        <taxon>Metazoa</taxon>
        <taxon>Spiralia</taxon>
        <taxon>Lophotrochozoa</taxon>
        <taxon>Mollusca</taxon>
        <taxon>Bivalvia</taxon>
        <taxon>Autobranchia</taxon>
        <taxon>Heteroconchia</taxon>
        <taxon>Euheterodonta</taxon>
        <taxon>Imparidentia</taxon>
        <taxon>Neoheterodontei</taxon>
        <taxon>Myida</taxon>
        <taxon>Myoidea</taxon>
        <taxon>Myidae</taxon>
        <taxon>Mya</taxon>
    </lineage>
</organism>
<evidence type="ECO:0000313" key="1">
    <source>
        <dbReference type="EMBL" id="WAR28805.1"/>
    </source>
</evidence>
<feature type="non-terminal residue" evidence="1">
    <location>
        <position position="1"/>
    </location>
</feature>
<keyword evidence="2" id="KW-1185">Reference proteome</keyword>
<gene>
    <name evidence="1" type="ORF">MAR_014509</name>
</gene>
<reference evidence="1" key="1">
    <citation type="submission" date="2022-11" db="EMBL/GenBank/DDBJ databases">
        <title>Centuries of genome instability and evolution in soft-shell clam transmissible cancer (bioRxiv).</title>
        <authorList>
            <person name="Hart S.F.M."/>
            <person name="Yonemitsu M.A."/>
            <person name="Giersch R.M."/>
            <person name="Beal B.F."/>
            <person name="Arriagada G."/>
            <person name="Davis B.W."/>
            <person name="Ostrander E.A."/>
            <person name="Goff S.P."/>
            <person name="Metzger M.J."/>
        </authorList>
    </citation>
    <scope>NUCLEOTIDE SEQUENCE</scope>
    <source>
        <strain evidence="1">MELC-2E11</strain>
        <tissue evidence="1">Siphon/mantle</tissue>
    </source>
</reference>
<evidence type="ECO:0000313" key="2">
    <source>
        <dbReference type="Proteomes" id="UP001164746"/>
    </source>
</evidence>
<proteinExistence type="predicted"/>